<name>A0ABR1ELH2_NECAM</name>
<organism evidence="1 2">
    <name type="scientific">Necator americanus</name>
    <name type="common">Human hookworm</name>
    <dbReference type="NCBI Taxonomy" id="51031"/>
    <lineage>
        <taxon>Eukaryota</taxon>
        <taxon>Metazoa</taxon>
        <taxon>Ecdysozoa</taxon>
        <taxon>Nematoda</taxon>
        <taxon>Chromadorea</taxon>
        <taxon>Rhabditida</taxon>
        <taxon>Rhabditina</taxon>
        <taxon>Rhabditomorpha</taxon>
        <taxon>Strongyloidea</taxon>
        <taxon>Ancylostomatidae</taxon>
        <taxon>Bunostominae</taxon>
        <taxon>Necator</taxon>
    </lineage>
</organism>
<gene>
    <name evidence="1" type="primary">Necator_chrX.g23600</name>
    <name evidence="1" type="ORF">RB195_023436</name>
</gene>
<evidence type="ECO:0000313" key="2">
    <source>
        <dbReference type="Proteomes" id="UP001303046"/>
    </source>
</evidence>
<dbReference type="PANTHER" id="PTHR37984">
    <property type="entry name" value="PROTEIN CBG26694"/>
    <property type="match status" value="1"/>
</dbReference>
<reference evidence="1 2" key="1">
    <citation type="submission" date="2023-08" db="EMBL/GenBank/DDBJ databases">
        <title>A Necator americanus chromosomal reference genome.</title>
        <authorList>
            <person name="Ilik V."/>
            <person name="Petrzelkova K.J."/>
            <person name="Pardy F."/>
            <person name="Fuh T."/>
            <person name="Niatou-Singa F.S."/>
            <person name="Gouil Q."/>
            <person name="Baker L."/>
            <person name="Ritchie M.E."/>
            <person name="Jex A.R."/>
            <person name="Gazzola D."/>
            <person name="Li H."/>
            <person name="Toshio Fujiwara R."/>
            <person name="Zhan B."/>
            <person name="Aroian R.V."/>
            <person name="Pafco B."/>
            <person name="Schwarz E.M."/>
        </authorList>
    </citation>
    <scope>NUCLEOTIDE SEQUENCE [LARGE SCALE GENOMIC DNA]</scope>
    <source>
        <strain evidence="1 2">Aroian</strain>
        <tissue evidence="1">Whole animal</tissue>
    </source>
</reference>
<dbReference type="InterPro" id="IPR043128">
    <property type="entry name" value="Rev_trsase/Diguanyl_cyclase"/>
</dbReference>
<proteinExistence type="predicted"/>
<evidence type="ECO:0008006" key="3">
    <source>
        <dbReference type="Google" id="ProtNLM"/>
    </source>
</evidence>
<dbReference type="Proteomes" id="UP001303046">
    <property type="component" value="Unassembled WGS sequence"/>
</dbReference>
<dbReference type="Gene3D" id="3.30.70.270">
    <property type="match status" value="1"/>
</dbReference>
<sequence length="143" mass="15644">MDALIAGLDGTADYLDDILTTDTAFDSKNVLSCRRRSPSLDSSSTPKDDTPEKITAIQKMPAAKDVSQLRSFPGLINFYGNFVKDLHNLRAPLDTLTKKDVVYTWTPECQSSFDIMKAILSSDLLLTHFDSSLPIIAAADASN</sequence>
<dbReference type="SUPFAM" id="SSF56672">
    <property type="entry name" value="DNA/RNA polymerases"/>
    <property type="match status" value="1"/>
</dbReference>
<dbReference type="InterPro" id="IPR043502">
    <property type="entry name" value="DNA/RNA_pol_sf"/>
</dbReference>
<comment type="caution">
    <text evidence="1">The sequence shown here is derived from an EMBL/GenBank/DDBJ whole genome shotgun (WGS) entry which is preliminary data.</text>
</comment>
<protein>
    <recommendedName>
        <fullName evidence="3">Reverse transcriptase/retrotransposon-derived protein RNase H-like domain-containing protein</fullName>
    </recommendedName>
</protein>
<dbReference type="PANTHER" id="PTHR37984:SF5">
    <property type="entry name" value="PROTEIN NYNRIN-LIKE"/>
    <property type="match status" value="1"/>
</dbReference>
<dbReference type="EMBL" id="JAVFWL010000006">
    <property type="protein sequence ID" value="KAK6762721.1"/>
    <property type="molecule type" value="Genomic_DNA"/>
</dbReference>
<accession>A0ABR1ELH2</accession>
<dbReference type="InterPro" id="IPR050951">
    <property type="entry name" value="Retrovirus_Pol_polyprotein"/>
</dbReference>
<evidence type="ECO:0000313" key="1">
    <source>
        <dbReference type="EMBL" id="KAK6762721.1"/>
    </source>
</evidence>
<keyword evidence="2" id="KW-1185">Reference proteome</keyword>